<reference evidence="1" key="1">
    <citation type="submission" date="2014-08" db="EMBL/GenBank/DDBJ databases">
        <authorList>
            <person name="Sharma Rahul"/>
            <person name="Thines Marco"/>
        </authorList>
    </citation>
    <scope>NUCLEOTIDE SEQUENCE</scope>
</reference>
<sequence>MAAIKAVAFVSLGGHKANERRVGAIVFIPSYQHITSFFPMSHIPDVEKANSAHLNGGSGGSSVPLGEHQGQQYYNPNLINRAITPGGHPLDTSQPAFPIYHRKLGNPAYESIHISLLPWSHSSV</sequence>
<accession>A0A0F7ST70</accession>
<protein>
    <submittedName>
        <fullName evidence="1">Uncharacterized protein</fullName>
    </submittedName>
</protein>
<organism evidence="1">
    <name type="scientific">Phaffia rhodozyma</name>
    <name type="common">Yeast</name>
    <name type="synonym">Xanthophyllomyces dendrorhous</name>
    <dbReference type="NCBI Taxonomy" id="264483"/>
    <lineage>
        <taxon>Eukaryota</taxon>
        <taxon>Fungi</taxon>
        <taxon>Dikarya</taxon>
        <taxon>Basidiomycota</taxon>
        <taxon>Agaricomycotina</taxon>
        <taxon>Tremellomycetes</taxon>
        <taxon>Cystofilobasidiales</taxon>
        <taxon>Mrakiaceae</taxon>
        <taxon>Phaffia</taxon>
    </lineage>
</organism>
<dbReference type="EMBL" id="LN483157">
    <property type="protein sequence ID" value="CED83760.1"/>
    <property type="molecule type" value="Genomic_DNA"/>
</dbReference>
<proteinExistence type="predicted"/>
<name>A0A0F7ST70_PHARH</name>
<dbReference type="AlphaFoldDB" id="A0A0F7ST70"/>
<evidence type="ECO:0000313" key="1">
    <source>
        <dbReference type="EMBL" id="CED83760.1"/>
    </source>
</evidence>